<dbReference type="GO" id="GO:0005524">
    <property type="term" value="F:ATP binding"/>
    <property type="evidence" value="ECO:0007669"/>
    <property type="project" value="TreeGrafter"/>
</dbReference>
<dbReference type="PROSITE" id="PS51343">
    <property type="entry name" value="PII_GLNB_DOM"/>
    <property type="match status" value="1"/>
</dbReference>
<dbReference type="RefSeq" id="WP_119546346.1">
    <property type="nucleotide sequence ID" value="NZ_QXIR01000008.1"/>
</dbReference>
<evidence type="ECO:0000256" key="1">
    <source>
        <dbReference type="PIRSR" id="PIRSR602187-50"/>
    </source>
</evidence>
<protein>
    <submittedName>
        <fullName evidence="3">P-II family nitrogen regulator</fullName>
    </submittedName>
</protein>
<keyword evidence="4" id="KW-1185">Reference proteome</keyword>
<dbReference type="SUPFAM" id="SSF54913">
    <property type="entry name" value="GlnB-like"/>
    <property type="match status" value="1"/>
</dbReference>
<evidence type="ECO:0000313" key="4">
    <source>
        <dbReference type="Proteomes" id="UP000265801"/>
    </source>
</evidence>
<proteinExistence type="inferred from homology"/>
<gene>
    <name evidence="3" type="ORF">D3H55_07835</name>
</gene>
<dbReference type="Proteomes" id="UP000265801">
    <property type="component" value="Unassembled WGS sequence"/>
</dbReference>
<dbReference type="EMBL" id="QXIR01000008">
    <property type="protein sequence ID" value="RIW35299.1"/>
    <property type="molecule type" value="Genomic_DNA"/>
</dbReference>
<reference evidence="3 4" key="1">
    <citation type="submission" date="2018-09" db="EMBL/GenBank/DDBJ databases">
        <title>Bacillus saliacetes sp. nov., isolated from Thai shrimp paste (Ka-pi).</title>
        <authorList>
            <person name="Daroonpunt R."/>
            <person name="Tanasupawat S."/>
            <person name="Yiamsombut S."/>
        </authorList>
    </citation>
    <scope>NUCLEOTIDE SEQUENCE [LARGE SCALE GENOMIC DNA]</scope>
    <source>
        <strain evidence="3 4">SKP7-4</strain>
    </source>
</reference>
<dbReference type="InterPro" id="IPR002187">
    <property type="entry name" value="N-reg_PII"/>
</dbReference>
<dbReference type="GO" id="GO:0006808">
    <property type="term" value="P:regulation of nitrogen utilization"/>
    <property type="evidence" value="ECO:0007669"/>
    <property type="project" value="InterPro"/>
</dbReference>
<feature type="modified residue" description="O-UMP-tyrosine" evidence="1">
    <location>
        <position position="51"/>
    </location>
</feature>
<evidence type="ECO:0000313" key="3">
    <source>
        <dbReference type="EMBL" id="RIW35299.1"/>
    </source>
</evidence>
<dbReference type="Pfam" id="PF00543">
    <property type="entry name" value="P-II"/>
    <property type="match status" value="1"/>
</dbReference>
<dbReference type="PANTHER" id="PTHR30115">
    <property type="entry name" value="NITROGEN REGULATORY PROTEIN P-II"/>
    <property type="match status" value="1"/>
</dbReference>
<evidence type="ECO:0000256" key="2">
    <source>
        <dbReference type="RuleBase" id="RU003936"/>
    </source>
</evidence>
<dbReference type="SMART" id="SM00938">
    <property type="entry name" value="P-II"/>
    <property type="match status" value="1"/>
</dbReference>
<dbReference type="PRINTS" id="PR00340">
    <property type="entry name" value="PIIGLNB"/>
</dbReference>
<keyword evidence="1" id="KW-0597">Phosphoprotein</keyword>
<dbReference type="GO" id="GO:0005829">
    <property type="term" value="C:cytosol"/>
    <property type="evidence" value="ECO:0007669"/>
    <property type="project" value="TreeGrafter"/>
</dbReference>
<comment type="caution">
    <text evidence="3">The sequence shown here is derived from an EMBL/GenBank/DDBJ whole genome shotgun (WGS) entry which is preliminary data.</text>
</comment>
<sequence length="113" mass="12526">MKKIEAIIRPEAFQALREGLTSNGFNGLTVSEAAGCGKQKGKQGLFRGNTYEIALSPRVRVEMIVEDSETEEIIDLICEYCSTGNVGDGKIFISDIRDVIRIRSKERGKQAFI</sequence>
<dbReference type="OrthoDB" id="9802729at2"/>
<dbReference type="InterPro" id="IPR015867">
    <property type="entry name" value="N-reg_PII/ATP_PRibTrfase_C"/>
</dbReference>
<accession>A0A3A1R5L6</accession>
<organism evidence="3 4">
    <name type="scientific">Bacillus salacetis</name>
    <dbReference type="NCBI Taxonomy" id="2315464"/>
    <lineage>
        <taxon>Bacteria</taxon>
        <taxon>Bacillati</taxon>
        <taxon>Bacillota</taxon>
        <taxon>Bacilli</taxon>
        <taxon>Bacillales</taxon>
        <taxon>Bacillaceae</taxon>
        <taxon>Bacillus</taxon>
    </lineage>
</organism>
<dbReference type="AlphaFoldDB" id="A0A3A1R5L6"/>
<dbReference type="PROSITE" id="PS00638">
    <property type="entry name" value="PII_GLNB_CTER"/>
    <property type="match status" value="1"/>
</dbReference>
<dbReference type="Gene3D" id="3.30.70.120">
    <property type="match status" value="1"/>
</dbReference>
<dbReference type="PANTHER" id="PTHR30115:SF11">
    <property type="entry name" value="NITROGEN REGULATORY PROTEIN P-II HOMOLOG"/>
    <property type="match status" value="1"/>
</dbReference>
<comment type="similarity">
    <text evidence="2">Belongs to the P(II) protein family.</text>
</comment>
<dbReference type="GO" id="GO:0030234">
    <property type="term" value="F:enzyme regulator activity"/>
    <property type="evidence" value="ECO:0007669"/>
    <property type="project" value="InterPro"/>
</dbReference>
<dbReference type="InterPro" id="IPR017918">
    <property type="entry name" value="N-reg_PII_CS"/>
</dbReference>
<dbReference type="InterPro" id="IPR011322">
    <property type="entry name" value="N-reg_PII-like_a/b"/>
</dbReference>
<name>A0A3A1R5L6_9BACI</name>